<dbReference type="SUPFAM" id="SSF53067">
    <property type="entry name" value="Actin-like ATPase domain"/>
    <property type="match status" value="1"/>
</dbReference>
<evidence type="ECO:0000256" key="3">
    <source>
        <dbReference type="ARBA" id="ARBA00022777"/>
    </source>
</evidence>
<dbReference type="PANTHER" id="PTHR43095">
    <property type="entry name" value="SUGAR KINASE"/>
    <property type="match status" value="1"/>
</dbReference>
<comment type="caution">
    <text evidence="5">The sequence shown here is derived from an EMBL/GenBank/DDBJ whole genome shotgun (WGS) entry which is preliminary data.</text>
</comment>
<evidence type="ECO:0000259" key="4">
    <source>
        <dbReference type="Pfam" id="PF00370"/>
    </source>
</evidence>
<reference evidence="5 6" key="1">
    <citation type="submission" date="2023-10" db="EMBL/GenBank/DDBJ databases">
        <title>Virgibacillus halophilus 5B73C genome.</title>
        <authorList>
            <person name="Miliotis G."/>
            <person name="Sengupta P."/>
            <person name="Hameed A."/>
            <person name="Chuvochina M."/>
            <person name="Mcdonagh F."/>
            <person name="Simpson A.C."/>
            <person name="Singh N.K."/>
            <person name="Rekha P.D."/>
            <person name="Raman K."/>
            <person name="Hugenholtz P."/>
            <person name="Venkateswaran K."/>
        </authorList>
    </citation>
    <scope>NUCLEOTIDE SEQUENCE [LARGE SCALE GENOMIC DNA]</scope>
    <source>
        <strain evidence="5 6">5B73C</strain>
    </source>
</reference>
<dbReference type="Gene3D" id="3.30.420.40">
    <property type="match status" value="1"/>
</dbReference>
<evidence type="ECO:0000256" key="2">
    <source>
        <dbReference type="ARBA" id="ARBA00022679"/>
    </source>
</evidence>
<proteinExistence type="inferred from homology"/>
<name>A0ABU5C5E7_9BACI</name>
<dbReference type="PANTHER" id="PTHR43095:SF2">
    <property type="entry name" value="GLUCONOKINASE"/>
    <property type="match status" value="1"/>
</dbReference>
<protein>
    <submittedName>
        <fullName evidence="5">FGGY family carbohydrate kinase</fullName>
    </submittedName>
</protein>
<keyword evidence="2" id="KW-0808">Transferase</keyword>
<organism evidence="5 6">
    <name type="scientific">Tigheibacillus halophilus</name>
    <dbReference type="NCBI Taxonomy" id="361280"/>
    <lineage>
        <taxon>Bacteria</taxon>
        <taxon>Bacillati</taxon>
        <taxon>Bacillota</taxon>
        <taxon>Bacilli</taxon>
        <taxon>Bacillales</taxon>
        <taxon>Bacillaceae</taxon>
        <taxon>Tigheibacillus</taxon>
    </lineage>
</organism>
<dbReference type="InterPro" id="IPR018484">
    <property type="entry name" value="FGGY_N"/>
</dbReference>
<gene>
    <name evidence="5" type="ORF">RWE15_05850</name>
</gene>
<evidence type="ECO:0000256" key="1">
    <source>
        <dbReference type="ARBA" id="ARBA00009156"/>
    </source>
</evidence>
<evidence type="ECO:0000313" key="5">
    <source>
        <dbReference type="EMBL" id="MDY0394091.1"/>
    </source>
</evidence>
<dbReference type="Proteomes" id="UP001281447">
    <property type="component" value="Unassembled WGS sequence"/>
</dbReference>
<feature type="domain" description="Carbohydrate kinase FGGY N-terminal" evidence="4">
    <location>
        <begin position="4"/>
        <end position="202"/>
    </location>
</feature>
<keyword evidence="6" id="KW-1185">Reference proteome</keyword>
<comment type="similarity">
    <text evidence="1">Belongs to the FGGY kinase family.</text>
</comment>
<dbReference type="GO" id="GO:0016301">
    <property type="term" value="F:kinase activity"/>
    <property type="evidence" value="ECO:0007669"/>
    <property type="project" value="UniProtKB-KW"/>
</dbReference>
<accession>A0ABU5C5E7</accession>
<sequence length="205" mass="22904">MKTVIGLDIGTTSVKAVVYDTNGNLLTEAEEMITTLHPVPGWAEQDPDEILVKTRQVLKSAAAAIRDEGNTLLAVGFSSAMHSLICVDKNKRALSNMLIWSDGRSSEQAVKLNSGAGKEVYSRTGTPIHPMSPFVKLHWMRETAFMPYQEAAYFLSMKEYLLWHWFGKRVIDYAMASATGLYNVTTKKWDETVLRLAGIQKRTAF</sequence>
<evidence type="ECO:0000313" key="6">
    <source>
        <dbReference type="Proteomes" id="UP001281447"/>
    </source>
</evidence>
<dbReference type="EMBL" id="JAWDIP010000003">
    <property type="protein sequence ID" value="MDY0394091.1"/>
    <property type="molecule type" value="Genomic_DNA"/>
</dbReference>
<keyword evidence="3 5" id="KW-0418">Kinase</keyword>
<dbReference type="Pfam" id="PF00370">
    <property type="entry name" value="FGGY_N"/>
    <property type="match status" value="1"/>
</dbReference>
<dbReference type="InterPro" id="IPR043129">
    <property type="entry name" value="ATPase_NBD"/>
</dbReference>
<dbReference type="InterPro" id="IPR050406">
    <property type="entry name" value="FGGY_Carb_Kinase"/>
</dbReference>